<dbReference type="Proteomes" id="UP000253551">
    <property type="component" value="Unassembled WGS sequence"/>
</dbReference>
<dbReference type="SMART" id="SM00331">
    <property type="entry name" value="PP2C_SIG"/>
    <property type="match status" value="1"/>
</dbReference>
<organism evidence="3 4">
    <name type="scientific">Rhizopus stolonifer</name>
    <name type="common">Rhizopus nigricans</name>
    <dbReference type="NCBI Taxonomy" id="4846"/>
    <lineage>
        <taxon>Eukaryota</taxon>
        <taxon>Fungi</taxon>
        <taxon>Fungi incertae sedis</taxon>
        <taxon>Mucoromycota</taxon>
        <taxon>Mucoromycotina</taxon>
        <taxon>Mucoromycetes</taxon>
        <taxon>Mucorales</taxon>
        <taxon>Mucorineae</taxon>
        <taxon>Rhizopodaceae</taxon>
        <taxon>Rhizopus</taxon>
    </lineage>
</organism>
<proteinExistence type="inferred from homology"/>
<keyword evidence="1" id="KW-0904">Protein phosphatase</keyword>
<accession>A0A367KUP4</accession>
<dbReference type="SUPFAM" id="SSF81606">
    <property type="entry name" value="PP2C-like"/>
    <property type="match status" value="1"/>
</dbReference>
<dbReference type="PANTHER" id="PTHR12320">
    <property type="entry name" value="PROTEIN PHOSPHATASE 2C"/>
    <property type="match status" value="1"/>
</dbReference>
<dbReference type="PANTHER" id="PTHR12320:SF84">
    <property type="entry name" value="PROTEIN PHOSPHATASE"/>
    <property type="match status" value="1"/>
</dbReference>
<dbReference type="GO" id="GO:0004722">
    <property type="term" value="F:protein serine/threonine phosphatase activity"/>
    <property type="evidence" value="ECO:0007669"/>
    <property type="project" value="UniProtKB-EC"/>
</dbReference>
<dbReference type="PROSITE" id="PS51746">
    <property type="entry name" value="PPM_2"/>
    <property type="match status" value="1"/>
</dbReference>
<dbReference type="InterPro" id="IPR036457">
    <property type="entry name" value="PPM-type-like_dom_sf"/>
</dbReference>
<dbReference type="OrthoDB" id="60843at2759"/>
<comment type="cofactor">
    <cofactor evidence="1">
        <name>Mg(2+)</name>
        <dbReference type="ChEBI" id="CHEBI:18420"/>
    </cofactor>
</comment>
<dbReference type="InterPro" id="IPR001932">
    <property type="entry name" value="PPM-type_phosphatase-like_dom"/>
</dbReference>
<dbReference type="EMBL" id="PJQM01000272">
    <property type="protein sequence ID" value="RCI05919.1"/>
    <property type="molecule type" value="Genomic_DNA"/>
</dbReference>
<keyword evidence="1" id="KW-0479">Metal-binding</keyword>
<comment type="catalytic activity">
    <reaction evidence="1">
        <text>O-phospho-L-threonyl-[protein] + H2O = L-threonyl-[protein] + phosphate</text>
        <dbReference type="Rhea" id="RHEA:47004"/>
        <dbReference type="Rhea" id="RHEA-COMP:11060"/>
        <dbReference type="Rhea" id="RHEA-COMP:11605"/>
        <dbReference type="ChEBI" id="CHEBI:15377"/>
        <dbReference type="ChEBI" id="CHEBI:30013"/>
        <dbReference type="ChEBI" id="CHEBI:43474"/>
        <dbReference type="ChEBI" id="CHEBI:61977"/>
        <dbReference type="EC" id="3.1.3.16"/>
    </reaction>
</comment>
<dbReference type="STRING" id="4846.A0A367KUP4"/>
<evidence type="ECO:0000313" key="4">
    <source>
        <dbReference type="Proteomes" id="UP000253551"/>
    </source>
</evidence>
<dbReference type="GO" id="GO:0046872">
    <property type="term" value="F:metal ion binding"/>
    <property type="evidence" value="ECO:0007669"/>
    <property type="project" value="UniProtKB-UniRule"/>
</dbReference>
<dbReference type="EC" id="3.1.3.16" evidence="1"/>
<dbReference type="AlphaFoldDB" id="A0A367KUP4"/>
<reference evidence="3 4" key="1">
    <citation type="journal article" date="2018" name="G3 (Bethesda)">
        <title>Phylogenetic and Phylogenomic Definition of Rhizopus Species.</title>
        <authorList>
            <person name="Gryganskyi A.P."/>
            <person name="Golan J."/>
            <person name="Dolatabadi S."/>
            <person name="Mondo S."/>
            <person name="Robb S."/>
            <person name="Idnurm A."/>
            <person name="Muszewska A."/>
            <person name="Steczkiewicz K."/>
            <person name="Masonjones S."/>
            <person name="Liao H.L."/>
            <person name="Gajdeczka M.T."/>
            <person name="Anike F."/>
            <person name="Vuek A."/>
            <person name="Anishchenko I.M."/>
            <person name="Voigt K."/>
            <person name="de Hoog G.S."/>
            <person name="Smith M.E."/>
            <person name="Heitman J."/>
            <person name="Vilgalys R."/>
            <person name="Stajich J.E."/>
        </authorList>
    </citation>
    <scope>NUCLEOTIDE SEQUENCE [LARGE SCALE GENOMIC DNA]</scope>
    <source>
        <strain evidence="3 4">LSU 92-RS-03</strain>
    </source>
</reference>
<evidence type="ECO:0000313" key="3">
    <source>
        <dbReference type="EMBL" id="RCI05919.1"/>
    </source>
</evidence>
<comment type="cofactor">
    <cofactor evidence="1">
        <name>Mn(2+)</name>
        <dbReference type="ChEBI" id="CHEBI:29035"/>
    </cofactor>
</comment>
<dbReference type="Pfam" id="PF07228">
    <property type="entry name" value="SpoIIE"/>
    <property type="match status" value="1"/>
</dbReference>
<comment type="caution">
    <text evidence="3">The sequence shown here is derived from an EMBL/GenBank/DDBJ whole genome shotgun (WGS) entry which is preliminary data.</text>
</comment>
<comment type="catalytic activity">
    <reaction evidence="1">
        <text>O-phospho-L-seryl-[protein] + H2O = L-seryl-[protein] + phosphate</text>
        <dbReference type="Rhea" id="RHEA:20629"/>
        <dbReference type="Rhea" id="RHEA-COMP:9863"/>
        <dbReference type="Rhea" id="RHEA-COMP:11604"/>
        <dbReference type="ChEBI" id="CHEBI:15377"/>
        <dbReference type="ChEBI" id="CHEBI:29999"/>
        <dbReference type="ChEBI" id="CHEBI:43474"/>
        <dbReference type="ChEBI" id="CHEBI:83421"/>
        <dbReference type="EC" id="3.1.3.16"/>
    </reaction>
</comment>
<sequence>MPSFHSNLPTNNRIRINQASPAHQFRNRLLQRTFSSLDLNSPDIQRNRYTYREVVDESILSDSSDEEEQTDRFFHSPIDLYRLAVRTNSEILEDLTAIIRILRQMNAIHRIFNHNSTTRDDIENEEETNKLLETGLTELQHVLSAEHKRQSTLALLSLLTCQQSQYGCSEQYLRQYLDPNGEYNPHLAMFAAAICDDDDEYWLQPRSCQDIMTIAEEILGPSWLDDFHKGKECVLRKMLEKLASASTSVPKLSLPVFDFFAATKPSVNYRLGHGAAGFAKNRPQLPLLSVPTRHVQVGEDAYFRRSDAIGVADGVSGWMNTEGANSALYSSRIMHYANLEMDRFEDTEDPCFFQYNDTDPLDILQRSYEQSLQEARETNTLGSTTACIAVLRRDQLRVANIGDCGISIIRNMDYIFQSEEQQHSFNYPYQLGLLSKDQPKDAQVFSINVEKGDIIIMATDGLYDNLFDSDILNIVRKHIQIQTVPAANERPMRVRNLQPQMLADSLANEAKEVSEMRYGADTPFQHRAMDEGLLIEGGKIDDISVIVAIVDDCEDSPDRRL</sequence>
<evidence type="ECO:0000259" key="2">
    <source>
        <dbReference type="PROSITE" id="PS51746"/>
    </source>
</evidence>
<gene>
    <name evidence="3" type="ORF">CU098_013379</name>
</gene>
<dbReference type="SMART" id="SM00332">
    <property type="entry name" value="PP2Cc"/>
    <property type="match status" value="1"/>
</dbReference>
<name>A0A367KUP4_RHIST</name>
<keyword evidence="1" id="KW-0378">Hydrolase</keyword>
<comment type="similarity">
    <text evidence="1">Belongs to the PP2C family.</text>
</comment>
<keyword evidence="4" id="KW-1185">Reference proteome</keyword>
<protein>
    <recommendedName>
        <fullName evidence="1">Protein phosphatase</fullName>
        <ecNumber evidence="1">3.1.3.16</ecNumber>
    </recommendedName>
</protein>
<keyword evidence="1" id="KW-0464">Manganese</keyword>
<evidence type="ECO:0000256" key="1">
    <source>
        <dbReference type="RuleBase" id="RU366020"/>
    </source>
</evidence>
<keyword evidence="1" id="KW-0460">Magnesium</keyword>
<dbReference type="InterPro" id="IPR039123">
    <property type="entry name" value="PPTC7"/>
</dbReference>
<feature type="domain" description="PPM-type phosphatase" evidence="2">
    <location>
        <begin position="284"/>
        <end position="550"/>
    </location>
</feature>
<dbReference type="Gene3D" id="3.60.40.10">
    <property type="entry name" value="PPM-type phosphatase domain"/>
    <property type="match status" value="2"/>
</dbReference>